<sequence>MWNIILFDFGGGLSMIIRLIEKKDFGEWLKLRYDLWPYHTLSELEDEMKEIFEEIDIKPVFFAEDKGIIYGFIELSIRDSAPGCLTNIIGFIEGWYVKPEFRKLGKGKMLVEMGEQWAISKGCKEMASDTTERYPDSPVAHVALGYEEVSLPLHYKKDLL</sequence>
<feature type="domain" description="N-acetyltransferase" evidence="1">
    <location>
        <begin position="15"/>
        <end position="160"/>
    </location>
</feature>
<dbReference type="InterPro" id="IPR000182">
    <property type="entry name" value="GNAT_dom"/>
</dbReference>
<dbReference type="OrthoDB" id="118633at2"/>
<dbReference type="Gene3D" id="3.40.630.30">
    <property type="match status" value="1"/>
</dbReference>
<accession>A0A833M9W6</accession>
<dbReference type="GO" id="GO:0016747">
    <property type="term" value="F:acyltransferase activity, transferring groups other than amino-acyl groups"/>
    <property type="evidence" value="ECO:0007669"/>
    <property type="project" value="InterPro"/>
</dbReference>
<proteinExistence type="predicted"/>
<keyword evidence="3" id="KW-1185">Reference proteome</keyword>
<dbReference type="Pfam" id="PF00583">
    <property type="entry name" value="Acetyltransf_1"/>
    <property type="match status" value="1"/>
</dbReference>
<evidence type="ECO:0000313" key="3">
    <source>
        <dbReference type="Proteomes" id="UP000465601"/>
    </source>
</evidence>
<dbReference type="EMBL" id="WBZB01000029">
    <property type="protein sequence ID" value="KAB3529511.1"/>
    <property type="molecule type" value="Genomic_DNA"/>
</dbReference>
<organism evidence="2 3">
    <name type="scientific">Alkaliphilus serpentinus</name>
    <dbReference type="NCBI Taxonomy" id="1482731"/>
    <lineage>
        <taxon>Bacteria</taxon>
        <taxon>Bacillati</taxon>
        <taxon>Bacillota</taxon>
        <taxon>Clostridia</taxon>
        <taxon>Peptostreptococcales</taxon>
        <taxon>Natronincolaceae</taxon>
        <taxon>Alkaliphilus</taxon>
    </lineage>
</organism>
<evidence type="ECO:0000313" key="2">
    <source>
        <dbReference type="EMBL" id="KAB3529511.1"/>
    </source>
</evidence>
<dbReference type="Proteomes" id="UP000465601">
    <property type="component" value="Unassembled WGS sequence"/>
</dbReference>
<gene>
    <name evidence="2" type="ORF">F8153_09060</name>
</gene>
<dbReference type="PROSITE" id="PS51186">
    <property type="entry name" value="GNAT"/>
    <property type="match status" value="1"/>
</dbReference>
<dbReference type="InterPro" id="IPR016181">
    <property type="entry name" value="Acyl_CoA_acyltransferase"/>
</dbReference>
<keyword evidence="2" id="KW-0808">Transferase</keyword>
<dbReference type="AlphaFoldDB" id="A0A833M9W6"/>
<reference evidence="2 3" key="1">
    <citation type="submission" date="2019-10" db="EMBL/GenBank/DDBJ databases">
        <title>Alkaliphilus serpentinus sp. nov. and Alkaliphilus pronyensis sp. nov., two novel anaerobic alkaliphilic species isolated from the serpentinized-hosted hydrothermal field of the Prony Bay (New Caledonia).</title>
        <authorList>
            <person name="Postec A."/>
        </authorList>
    </citation>
    <scope>NUCLEOTIDE SEQUENCE [LARGE SCALE GENOMIC DNA]</scope>
    <source>
        <strain evidence="2 3">LacT</strain>
    </source>
</reference>
<evidence type="ECO:0000259" key="1">
    <source>
        <dbReference type="PROSITE" id="PS51186"/>
    </source>
</evidence>
<dbReference type="CDD" id="cd04301">
    <property type="entry name" value="NAT_SF"/>
    <property type="match status" value="1"/>
</dbReference>
<protein>
    <submittedName>
        <fullName evidence="2">GNAT family N-acetyltransferase</fullName>
    </submittedName>
</protein>
<comment type="caution">
    <text evidence="2">The sequence shown here is derived from an EMBL/GenBank/DDBJ whole genome shotgun (WGS) entry which is preliminary data.</text>
</comment>
<name>A0A833M9W6_9FIRM</name>
<dbReference type="SUPFAM" id="SSF55729">
    <property type="entry name" value="Acyl-CoA N-acyltransferases (Nat)"/>
    <property type="match status" value="1"/>
</dbReference>